<evidence type="ECO:0000256" key="1">
    <source>
        <dbReference type="SAM" id="MobiDB-lite"/>
    </source>
</evidence>
<proteinExistence type="predicted"/>
<sequence length="67" mass="7737">MGSEGYKCMSQKEKFEPNDSGQQRPKANQVVKQAKDRDYQRKEPALTAPALKRKFSEQPPTWHNSKT</sequence>
<keyword evidence="3" id="KW-1185">Reference proteome</keyword>
<evidence type="ECO:0000313" key="2">
    <source>
        <dbReference type="EMBL" id="GGC35783.1"/>
    </source>
</evidence>
<feature type="region of interest" description="Disordered" evidence="1">
    <location>
        <begin position="1"/>
        <end position="67"/>
    </location>
</feature>
<protein>
    <submittedName>
        <fullName evidence="2">Uncharacterized protein</fullName>
    </submittedName>
</protein>
<feature type="compositionally biased region" description="Basic and acidic residues" evidence="1">
    <location>
        <begin position="33"/>
        <end position="44"/>
    </location>
</feature>
<comment type="caution">
    <text evidence="2">The sequence shown here is derived from an EMBL/GenBank/DDBJ whole genome shotgun (WGS) entry which is preliminary data.</text>
</comment>
<evidence type="ECO:0000313" key="3">
    <source>
        <dbReference type="Proteomes" id="UP000597338"/>
    </source>
</evidence>
<dbReference type="Proteomes" id="UP000597338">
    <property type="component" value="Unassembled WGS sequence"/>
</dbReference>
<gene>
    <name evidence="2" type="ORF">GCM10011386_29910</name>
</gene>
<feature type="compositionally biased region" description="Polar residues" evidence="1">
    <location>
        <begin position="58"/>
        <end position="67"/>
    </location>
</feature>
<name>A0ABQ1M6X5_9SPHI</name>
<accession>A0ABQ1M6X5</accession>
<reference evidence="3" key="1">
    <citation type="journal article" date="2019" name="Int. J. Syst. Evol. Microbiol.">
        <title>The Global Catalogue of Microorganisms (GCM) 10K type strain sequencing project: providing services to taxonomists for standard genome sequencing and annotation.</title>
        <authorList>
            <consortium name="The Broad Institute Genomics Platform"/>
            <consortium name="The Broad Institute Genome Sequencing Center for Infectious Disease"/>
            <person name="Wu L."/>
            <person name="Ma J."/>
        </authorList>
    </citation>
    <scope>NUCLEOTIDE SEQUENCE [LARGE SCALE GENOMIC DNA]</scope>
    <source>
        <strain evidence="3">CGMCC 1.15342</strain>
    </source>
</reference>
<dbReference type="EMBL" id="BMIK01000010">
    <property type="protein sequence ID" value="GGC35783.1"/>
    <property type="molecule type" value="Genomic_DNA"/>
</dbReference>
<organism evidence="2 3">
    <name type="scientific">Parapedobacter defluvii</name>
    <dbReference type="NCBI Taxonomy" id="2045106"/>
    <lineage>
        <taxon>Bacteria</taxon>
        <taxon>Pseudomonadati</taxon>
        <taxon>Bacteroidota</taxon>
        <taxon>Sphingobacteriia</taxon>
        <taxon>Sphingobacteriales</taxon>
        <taxon>Sphingobacteriaceae</taxon>
        <taxon>Parapedobacter</taxon>
    </lineage>
</organism>